<keyword evidence="3 5" id="KW-0732">Signal</keyword>
<dbReference type="GO" id="GO:0071973">
    <property type="term" value="P:bacterial-type flagellum-dependent cell motility"/>
    <property type="evidence" value="ECO:0007669"/>
    <property type="project" value="InterPro"/>
</dbReference>
<evidence type="ECO:0000256" key="5">
    <source>
        <dbReference type="HAMAP-Rule" id="MF_00416"/>
    </source>
</evidence>
<evidence type="ECO:0000256" key="1">
    <source>
        <dbReference type="ARBA" id="ARBA00002591"/>
    </source>
</evidence>
<evidence type="ECO:0000256" key="4">
    <source>
        <dbReference type="ARBA" id="ARBA00023143"/>
    </source>
</evidence>
<dbReference type="AlphaFoldDB" id="A0A662DGI4"/>
<comment type="function">
    <text evidence="1 5">Assembles around the rod to form the L-ring and probably protects the motor/basal body from shearing forces during rotation.</text>
</comment>
<comment type="subcellular location">
    <subcellularLocation>
        <location evidence="2 5">Bacterial flagellum basal body</location>
    </subcellularLocation>
</comment>
<evidence type="ECO:0000256" key="2">
    <source>
        <dbReference type="ARBA" id="ARBA00004117"/>
    </source>
</evidence>
<gene>
    <name evidence="5 6" type="primary">flgI</name>
    <name evidence="6" type="ORF">DRJ04_01335</name>
</gene>
<dbReference type="PANTHER" id="PTHR30381">
    <property type="entry name" value="FLAGELLAR P-RING PERIPLASMIC PROTEIN FLGI"/>
    <property type="match status" value="1"/>
</dbReference>
<accession>A0A662DGI4</accession>
<dbReference type="Proteomes" id="UP000280417">
    <property type="component" value="Unassembled WGS sequence"/>
</dbReference>
<comment type="subunit">
    <text evidence="5">The basal body constitutes a major portion of the flagellar organelle and consists of four rings (L,P,S, and M) mounted on a central rod.</text>
</comment>
<dbReference type="InterPro" id="IPR001782">
    <property type="entry name" value="Flag_FlgI"/>
</dbReference>
<keyword evidence="4 5" id="KW-0975">Bacterial flagellum</keyword>
<keyword evidence="6" id="KW-0282">Flagellum</keyword>
<dbReference type="GO" id="GO:0030288">
    <property type="term" value="C:outer membrane-bounded periplasmic space"/>
    <property type="evidence" value="ECO:0007669"/>
    <property type="project" value="InterPro"/>
</dbReference>
<dbReference type="GO" id="GO:0005198">
    <property type="term" value="F:structural molecule activity"/>
    <property type="evidence" value="ECO:0007669"/>
    <property type="project" value="InterPro"/>
</dbReference>
<proteinExistence type="inferred from homology"/>
<dbReference type="PRINTS" id="PR01010">
    <property type="entry name" value="FLGPRINGFLGI"/>
</dbReference>
<dbReference type="HAMAP" id="MF_00416">
    <property type="entry name" value="FlgI"/>
    <property type="match status" value="1"/>
</dbReference>
<dbReference type="GO" id="GO:0009428">
    <property type="term" value="C:bacterial-type flagellum basal body, distal rod, P ring"/>
    <property type="evidence" value="ECO:0007669"/>
    <property type="project" value="InterPro"/>
</dbReference>
<evidence type="ECO:0000313" key="7">
    <source>
        <dbReference type="Proteomes" id="UP000280417"/>
    </source>
</evidence>
<dbReference type="Pfam" id="PF02119">
    <property type="entry name" value="FlgI"/>
    <property type="match status" value="1"/>
</dbReference>
<feature type="chain" id="PRO_5029076552" description="Flagellar P-ring protein" evidence="5">
    <location>
        <begin position="23"/>
        <end position="368"/>
    </location>
</feature>
<protein>
    <recommendedName>
        <fullName evidence="5">Flagellar P-ring protein</fullName>
    </recommendedName>
    <alternativeName>
        <fullName evidence="5">Basal body P-ring protein</fullName>
    </alternativeName>
</protein>
<dbReference type="EMBL" id="QMQA01000022">
    <property type="protein sequence ID" value="RLE14964.1"/>
    <property type="molecule type" value="Genomic_DNA"/>
</dbReference>
<keyword evidence="6" id="KW-0966">Cell projection</keyword>
<evidence type="ECO:0000313" key="6">
    <source>
        <dbReference type="EMBL" id="RLE14964.1"/>
    </source>
</evidence>
<reference evidence="6 7" key="1">
    <citation type="submission" date="2018-06" db="EMBL/GenBank/DDBJ databases">
        <title>Extensive metabolic versatility and redundancy in microbially diverse, dynamic hydrothermal sediments.</title>
        <authorList>
            <person name="Dombrowski N."/>
            <person name="Teske A."/>
            <person name="Baker B.J."/>
        </authorList>
    </citation>
    <scope>NUCLEOTIDE SEQUENCE [LARGE SCALE GENOMIC DNA]</scope>
    <source>
        <strain evidence="6">B3_G15</strain>
    </source>
</reference>
<feature type="signal peptide" evidence="5">
    <location>
        <begin position="1"/>
        <end position="22"/>
    </location>
</feature>
<keyword evidence="6" id="KW-0969">Cilium</keyword>
<evidence type="ECO:0000256" key="3">
    <source>
        <dbReference type="ARBA" id="ARBA00022729"/>
    </source>
</evidence>
<dbReference type="PANTHER" id="PTHR30381:SF0">
    <property type="entry name" value="FLAGELLAR P-RING PROTEIN"/>
    <property type="match status" value="1"/>
</dbReference>
<comment type="similarity">
    <text evidence="5">Belongs to the FlgI family.</text>
</comment>
<dbReference type="NCBIfam" id="NF003676">
    <property type="entry name" value="PRK05303.1"/>
    <property type="match status" value="1"/>
</dbReference>
<organism evidence="6 7">
    <name type="scientific">Aerophobetes bacterium</name>
    <dbReference type="NCBI Taxonomy" id="2030807"/>
    <lineage>
        <taxon>Bacteria</taxon>
        <taxon>Candidatus Aerophobota</taxon>
    </lineage>
</organism>
<name>A0A662DGI4_UNCAE</name>
<sequence precursor="true">MKKIVLILLSLALIFSSTVSFSNEVEVRIKDITRLQNLEEVQLFGYGLVVGLNGTGDKTGATFTLQSISNMLQNMGIVIDPEKIRVKNCAAVMVTSKVSAFSKPGTRVDVMVSSLGNATSLEGGTLLLTPLQGIDGNVYVLAQGPVSIGGFNVETGGAAFRKNHPTVGKIPGGGIVKKSPLAEIPREEIGLLLSQPDFTTASRISEAINKHFSENLATAKDASVVKVKIPQSLQGEKLVEFISQIQNLPVIPETSARVVINERTGTIVMGSKVRISPVAVAHGNLFVTIERTPVISQPPPLSEGETVVEEKTEIKAEEERGRVVLLEGTTVEELVRSLNALGVTPRDIIAIFQALKEAGALQAELIIM</sequence>
<comment type="caution">
    <text evidence="6">The sequence shown here is derived from an EMBL/GenBank/DDBJ whole genome shotgun (WGS) entry which is preliminary data.</text>
</comment>